<evidence type="ECO:0000313" key="7">
    <source>
        <dbReference type="EMBL" id="RKX70369.1"/>
    </source>
</evidence>
<evidence type="ECO:0000256" key="4">
    <source>
        <dbReference type="ARBA" id="ARBA00022989"/>
    </source>
</evidence>
<reference evidence="7 8" key="1">
    <citation type="submission" date="2018-06" db="EMBL/GenBank/DDBJ databases">
        <title>Extensive metabolic versatility and redundancy in microbially diverse, dynamic hydrothermal sediments.</title>
        <authorList>
            <person name="Dombrowski N."/>
            <person name="Teske A."/>
            <person name="Baker B.J."/>
        </authorList>
    </citation>
    <scope>NUCLEOTIDE SEQUENCE [LARGE SCALE GENOMIC DNA]</scope>
    <source>
        <strain evidence="7">B10_G13</strain>
    </source>
</reference>
<dbReference type="Proteomes" id="UP000271125">
    <property type="component" value="Unassembled WGS sequence"/>
</dbReference>
<keyword evidence="4 6" id="KW-1133">Transmembrane helix</keyword>
<feature type="transmembrane region" description="Helical" evidence="6">
    <location>
        <begin position="20"/>
        <end position="40"/>
    </location>
</feature>
<keyword evidence="5 6" id="KW-0472">Membrane</keyword>
<dbReference type="EMBL" id="QNBD01000138">
    <property type="protein sequence ID" value="RKX70369.1"/>
    <property type="molecule type" value="Genomic_DNA"/>
</dbReference>
<dbReference type="InterPro" id="IPR002797">
    <property type="entry name" value="Polysacc_synth"/>
</dbReference>
<dbReference type="Pfam" id="PF01943">
    <property type="entry name" value="Polysacc_synt"/>
    <property type="match status" value="1"/>
</dbReference>
<feature type="transmembrane region" description="Helical" evidence="6">
    <location>
        <begin position="52"/>
        <end position="73"/>
    </location>
</feature>
<evidence type="ECO:0000256" key="6">
    <source>
        <dbReference type="SAM" id="Phobius"/>
    </source>
</evidence>
<feature type="transmembrane region" description="Helical" evidence="6">
    <location>
        <begin position="112"/>
        <end position="130"/>
    </location>
</feature>
<evidence type="ECO:0000256" key="1">
    <source>
        <dbReference type="ARBA" id="ARBA00004651"/>
    </source>
</evidence>
<dbReference type="PANTHER" id="PTHR30250">
    <property type="entry name" value="PST FAMILY PREDICTED COLANIC ACID TRANSPORTER"/>
    <property type="match status" value="1"/>
</dbReference>
<evidence type="ECO:0000256" key="2">
    <source>
        <dbReference type="ARBA" id="ARBA00022475"/>
    </source>
</evidence>
<organism evidence="7 8">
    <name type="scientific">candidate division TA06 bacterium</name>
    <dbReference type="NCBI Taxonomy" id="2250710"/>
    <lineage>
        <taxon>Bacteria</taxon>
        <taxon>Bacteria division TA06</taxon>
    </lineage>
</organism>
<dbReference type="InterPro" id="IPR050833">
    <property type="entry name" value="Poly_Biosynth_Transport"/>
</dbReference>
<keyword evidence="3 6" id="KW-0812">Transmembrane</keyword>
<feature type="transmembrane region" description="Helical" evidence="6">
    <location>
        <begin position="142"/>
        <end position="162"/>
    </location>
</feature>
<feature type="transmembrane region" description="Helical" evidence="6">
    <location>
        <begin position="85"/>
        <end position="106"/>
    </location>
</feature>
<evidence type="ECO:0000256" key="3">
    <source>
        <dbReference type="ARBA" id="ARBA00022692"/>
    </source>
</evidence>
<sequence length="191" mass="21569">MKILPDIGINRKLIKSVGLLGVSNIIAQAIAFVTSIFLAWTLSKSDYGYFRYVIQVGNFIVMFIAAGYAGALTRFIAAERKKRNAYFSTAMAIVGIILILLFPLFLILHIDLLVYVVIVGYSIPMIYNGIIRGFIDYRKIALFNILRSGLKLLFVSLIFVFSFLKTPLYIIGVYSFGGWLGIFILETWRKT</sequence>
<dbReference type="GO" id="GO:0005886">
    <property type="term" value="C:plasma membrane"/>
    <property type="evidence" value="ECO:0007669"/>
    <property type="project" value="UniProtKB-SubCell"/>
</dbReference>
<proteinExistence type="predicted"/>
<gene>
    <name evidence="7" type="ORF">DRP43_03430</name>
</gene>
<evidence type="ECO:0000256" key="5">
    <source>
        <dbReference type="ARBA" id="ARBA00023136"/>
    </source>
</evidence>
<feature type="non-terminal residue" evidence="7">
    <location>
        <position position="191"/>
    </location>
</feature>
<evidence type="ECO:0000313" key="8">
    <source>
        <dbReference type="Proteomes" id="UP000271125"/>
    </source>
</evidence>
<comment type="caution">
    <text evidence="7">The sequence shown here is derived from an EMBL/GenBank/DDBJ whole genome shotgun (WGS) entry which is preliminary data.</text>
</comment>
<comment type="subcellular location">
    <subcellularLocation>
        <location evidence="1">Cell membrane</location>
        <topology evidence="1">Multi-pass membrane protein</topology>
    </subcellularLocation>
</comment>
<accession>A0A660SHS4</accession>
<protein>
    <recommendedName>
        <fullName evidence="9">Polysaccharide biosynthesis protein C-terminal domain-containing protein</fullName>
    </recommendedName>
</protein>
<name>A0A660SHS4_UNCT6</name>
<evidence type="ECO:0008006" key="9">
    <source>
        <dbReference type="Google" id="ProtNLM"/>
    </source>
</evidence>
<keyword evidence="2" id="KW-1003">Cell membrane</keyword>
<dbReference type="PANTHER" id="PTHR30250:SF11">
    <property type="entry name" value="O-ANTIGEN TRANSPORTER-RELATED"/>
    <property type="match status" value="1"/>
</dbReference>
<feature type="transmembrane region" description="Helical" evidence="6">
    <location>
        <begin position="168"/>
        <end position="188"/>
    </location>
</feature>
<dbReference type="AlphaFoldDB" id="A0A660SHS4"/>